<dbReference type="GO" id="GO:0016491">
    <property type="term" value="F:oxidoreductase activity"/>
    <property type="evidence" value="ECO:0007669"/>
    <property type="project" value="InterPro"/>
</dbReference>
<dbReference type="SUPFAM" id="SSF52833">
    <property type="entry name" value="Thioredoxin-like"/>
    <property type="match status" value="1"/>
</dbReference>
<evidence type="ECO:0000313" key="4">
    <source>
        <dbReference type="Proteomes" id="UP000321578"/>
    </source>
</evidence>
<dbReference type="CDD" id="cd02966">
    <property type="entry name" value="TlpA_like_family"/>
    <property type="match status" value="1"/>
</dbReference>
<dbReference type="AlphaFoldDB" id="A0A5C6ZLB2"/>
<dbReference type="InterPro" id="IPR017937">
    <property type="entry name" value="Thioredoxin_CS"/>
</dbReference>
<proteinExistence type="predicted"/>
<dbReference type="PROSITE" id="PS51352">
    <property type="entry name" value="THIOREDOXIN_2"/>
    <property type="match status" value="1"/>
</dbReference>
<dbReference type="PROSITE" id="PS51257">
    <property type="entry name" value="PROKAR_LIPOPROTEIN"/>
    <property type="match status" value="1"/>
</dbReference>
<accession>A0A5C6ZLB2</accession>
<dbReference type="PANTHER" id="PTHR42852">
    <property type="entry name" value="THIOL:DISULFIDE INTERCHANGE PROTEIN DSBE"/>
    <property type="match status" value="1"/>
</dbReference>
<dbReference type="Gene3D" id="3.40.30.10">
    <property type="entry name" value="Glutaredoxin"/>
    <property type="match status" value="1"/>
</dbReference>
<keyword evidence="4" id="KW-1185">Reference proteome</keyword>
<evidence type="ECO:0000259" key="2">
    <source>
        <dbReference type="PROSITE" id="PS51352"/>
    </source>
</evidence>
<keyword evidence="1" id="KW-0676">Redox-active center</keyword>
<name>A0A5C6ZLB2_9FLAO</name>
<gene>
    <name evidence="3" type="ORF">ESY86_02340</name>
</gene>
<dbReference type="OrthoDB" id="9815205at2"/>
<organism evidence="3 4">
    <name type="scientific">Subsaximicrobium wynnwilliamsii</name>
    <dbReference type="NCBI Taxonomy" id="291179"/>
    <lineage>
        <taxon>Bacteria</taxon>
        <taxon>Pseudomonadati</taxon>
        <taxon>Bacteroidota</taxon>
        <taxon>Flavobacteriia</taxon>
        <taxon>Flavobacteriales</taxon>
        <taxon>Flavobacteriaceae</taxon>
        <taxon>Subsaximicrobium</taxon>
    </lineage>
</organism>
<dbReference type="Pfam" id="PF00578">
    <property type="entry name" value="AhpC-TSA"/>
    <property type="match status" value="1"/>
</dbReference>
<dbReference type="PANTHER" id="PTHR42852:SF17">
    <property type="entry name" value="THIOREDOXIN-LIKE PROTEIN HI_1115"/>
    <property type="match status" value="1"/>
</dbReference>
<dbReference type="GO" id="GO:0016209">
    <property type="term" value="F:antioxidant activity"/>
    <property type="evidence" value="ECO:0007669"/>
    <property type="project" value="InterPro"/>
</dbReference>
<dbReference type="InterPro" id="IPR013766">
    <property type="entry name" value="Thioredoxin_domain"/>
</dbReference>
<sequence>MIKTILITLSIISLLSCKTEQKKEIFYQAPNGKIFSSEKYEEVKLKLSQRGAIHEAILSTVERNDSIINLFETTVKEVNPYSEMENFIGKKLPFENLMDIDGDTLNIESLNGKPTLVNLWFVNCPPCVEEIPHLNELKEHYGDRVNFLAVTFDKKKQVEDFLLNRTFHFTHSIDAQIEMDKLNTKSYPLNIYLDKNGIIQSYQGSLSKDLDRGMKKELDKLL</sequence>
<reference evidence="3 4" key="1">
    <citation type="submission" date="2019-08" db="EMBL/GenBank/DDBJ databases">
        <title>Genomes of Subsaximicrobium wynnwilliamsii strains.</title>
        <authorList>
            <person name="Bowman J.P."/>
        </authorList>
    </citation>
    <scope>NUCLEOTIDE SEQUENCE [LARGE SCALE GENOMIC DNA]</scope>
    <source>
        <strain evidence="3 4">2-80-2</strain>
    </source>
</reference>
<dbReference type="Proteomes" id="UP000321578">
    <property type="component" value="Unassembled WGS sequence"/>
</dbReference>
<dbReference type="EMBL" id="VORO01000002">
    <property type="protein sequence ID" value="TXD90819.1"/>
    <property type="molecule type" value="Genomic_DNA"/>
</dbReference>
<dbReference type="InterPro" id="IPR000866">
    <property type="entry name" value="AhpC/TSA"/>
</dbReference>
<comment type="caution">
    <text evidence="3">The sequence shown here is derived from an EMBL/GenBank/DDBJ whole genome shotgun (WGS) entry which is preliminary data.</text>
</comment>
<dbReference type="PROSITE" id="PS00194">
    <property type="entry name" value="THIOREDOXIN_1"/>
    <property type="match status" value="1"/>
</dbReference>
<evidence type="ECO:0000256" key="1">
    <source>
        <dbReference type="ARBA" id="ARBA00023284"/>
    </source>
</evidence>
<evidence type="ECO:0000313" key="3">
    <source>
        <dbReference type="EMBL" id="TXD90819.1"/>
    </source>
</evidence>
<feature type="domain" description="Thioredoxin" evidence="2">
    <location>
        <begin position="86"/>
        <end position="222"/>
    </location>
</feature>
<dbReference type="InterPro" id="IPR050553">
    <property type="entry name" value="Thioredoxin_ResA/DsbE_sf"/>
</dbReference>
<dbReference type="InterPro" id="IPR036249">
    <property type="entry name" value="Thioredoxin-like_sf"/>
</dbReference>
<protein>
    <submittedName>
        <fullName evidence="3">TlpA family protein disulfide reductase</fullName>
    </submittedName>
</protein>
<dbReference type="RefSeq" id="WP_147084921.1">
    <property type="nucleotide sequence ID" value="NZ_VORM01000001.1"/>
</dbReference>